<dbReference type="CDD" id="cd00067">
    <property type="entry name" value="GAL4"/>
    <property type="match status" value="1"/>
</dbReference>
<proteinExistence type="predicted"/>
<reference evidence="8" key="1">
    <citation type="submission" date="2021-04" db="EMBL/GenBank/DDBJ databases">
        <title>Draft genome of Fusarium avenaceum strain F156N33, isolated from an atmospheric sample in Virginia.</title>
        <authorList>
            <person name="Yang S."/>
            <person name="Vinatzer B.A."/>
            <person name="Coleman J."/>
        </authorList>
    </citation>
    <scope>NUCLEOTIDE SEQUENCE</scope>
    <source>
        <strain evidence="8">F156N33</strain>
    </source>
</reference>
<dbReference type="EMBL" id="JAGPUO010000011">
    <property type="protein sequence ID" value="KAG5659608.1"/>
    <property type="molecule type" value="Genomic_DNA"/>
</dbReference>
<accession>A0A9P7KR91</accession>
<dbReference type="Gene3D" id="4.10.240.10">
    <property type="entry name" value="Zn(2)-C6 fungal-type DNA-binding domain"/>
    <property type="match status" value="1"/>
</dbReference>
<dbReference type="InterPro" id="IPR001138">
    <property type="entry name" value="Zn2Cys6_DnaBD"/>
</dbReference>
<dbReference type="GO" id="GO:0000981">
    <property type="term" value="F:DNA-binding transcription factor activity, RNA polymerase II-specific"/>
    <property type="evidence" value="ECO:0007669"/>
    <property type="project" value="InterPro"/>
</dbReference>
<dbReference type="GO" id="GO:0003677">
    <property type="term" value="F:DNA binding"/>
    <property type="evidence" value="ECO:0007669"/>
    <property type="project" value="UniProtKB-KW"/>
</dbReference>
<dbReference type="Proteomes" id="UP000782241">
    <property type="component" value="Unassembled WGS sequence"/>
</dbReference>
<keyword evidence="1" id="KW-0479">Metal-binding</keyword>
<evidence type="ECO:0000256" key="4">
    <source>
        <dbReference type="ARBA" id="ARBA00023125"/>
    </source>
</evidence>
<evidence type="ECO:0000313" key="8">
    <source>
        <dbReference type="EMBL" id="KAG5659608.1"/>
    </source>
</evidence>
<keyword evidence="2" id="KW-0862">Zinc</keyword>
<dbReference type="PROSITE" id="PS00463">
    <property type="entry name" value="ZN2_CY6_FUNGAL_1"/>
    <property type="match status" value="1"/>
</dbReference>
<dbReference type="CDD" id="cd12148">
    <property type="entry name" value="fungal_TF_MHR"/>
    <property type="match status" value="1"/>
</dbReference>
<dbReference type="SUPFAM" id="SSF57701">
    <property type="entry name" value="Zn2/Cys6 DNA-binding domain"/>
    <property type="match status" value="1"/>
</dbReference>
<evidence type="ECO:0000256" key="1">
    <source>
        <dbReference type="ARBA" id="ARBA00022723"/>
    </source>
</evidence>
<evidence type="ECO:0000256" key="3">
    <source>
        <dbReference type="ARBA" id="ARBA00023015"/>
    </source>
</evidence>
<dbReference type="Pfam" id="PF04082">
    <property type="entry name" value="Fungal_trans"/>
    <property type="match status" value="1"/>
</dbReference>
<dbReference type="GO" id="GO:0006351">
    <property type="term" value="P:DNA-templated transcription"/>
    <property type="evidence" value="ECO:0007669"/>
    <property type="project" value="InterPro"/>
</dbReference>
<dbReference type="AlphaFoldDB" id="A0A9P7KR91"/>
<evidence type="ECO:0000256" key="2">
    <source>
        <dbReference type="ARBA" id="ARBA00022833"/>
    </source>
</evidence>
<dbReference type="PANTHER" id="PTHR47171:SF1">
    <property type="entry name" value="ZN(II)2CYS6 TRANSCRIPTION FACTOR (EUROFUNG)"/>
    <property type="match status" value="1"/>
</dbReference>
<name>A0A9P7KR91_9HYPO</name>
<keyword evidence="4" id="KW-0238">DNA-binding</keyword>
<gene>
    <name evidence="8" type="ORF">KAF25_002167</name>
</gene>
<dbReference type="InterPro" id="IPR052073">
    <property type="entry name" value="Amide_Lactam_Regulators"/>
</dbReference>
<dbReference type="SMART" id="SM00906">
    <property type="entry name" value="Fungal_trans"/>
    <property type="match status" value="1"/>
</dbReference>
<dbReference type="Pfam" id="PF00172">
    <property type="entry name" value="Zn_clus"/>
    <property type="match status" value="1"/>
</dbReference>
<keyword evidence="5" id="KW-0804">Transcription</keyword>
<keyword evidence="3" id="KW-0805">Transcription regulation</keyword>
<dbReference type="GO" id="GO:0008270">
    <property type="term" value="F:zinc ion binding"/>
    <property type="evidence" value="ECO:0007669"/>
    <property type="project" value="InterPro"/>
</dbReference>
<dbReference type="SMART" id="SM00066">
    <property type="entry name" value="GAL4"/>
    <property type="match status" value="1"/>
</dbReference>
<dbReference type="InterPro" id="IPR007219">
    <property type="entry name" value="XnlR_reg_dom"/>
</dbReference>
<evidence type="ECO:0000256" key="5">
    <source>
        <dbReference type="ARBA" id="ARBA00023163"/>
    </source>
</evidence>
<organism evidence="8 9">
    <name type="scientific">Fusarium avenaceum</name>
    <dbReference type="NCBI Taxonomy" id="40199"/>
    <lineage>
        <taxon>Eukaryota</taxon>
        <taxon>Fungi</taxon>
        <taxon>Dikarya</taxon>
        <taxon>Ascomycota</taxon>
        <taxon>Pezizomycotina</taxon>
        <taxon>Sordariomycetes</taxon>
        <taxon>Hypocreomycetidae</taxon>
        <taxon>Hypocreales</taxon>
        <taxon>Nectriaceae</taxon>
        <taxon>Fusarium</taxon>
        <taxon>Fusarium tricinctum species complex</taxon>
    </lineage>
</organism>
<dbReference type="PANTHER" id="PTHR47171">
    <property type="entry name" value="FARA-RELATED"/>
    <property type="match status" value="1"/>
</dbReference>
<keyword evidence="9" id="KW-1185">Reference proteome</keyword>
<dbReference type="InterPro" id="IPR036864">
    <property type="entry name" value="Zn2-C6_fun-type_DNA-bd_sf"/>
</dbReference>
<comment type="caution">
    <text evidence="8">The sequence shown here is derived from an EMBL/GenBank/DDBJ whole genome shotgun (WGS) entry which is preliminary data.</text>
</comment>
<keyword evidence="6" id="KW-0539">Nucleus</keyword>
<evidence type="ECO:0000313" key="9">
    <source>
        <dbReference type="Proteomes" id="UP000782241"/>
    </source>
</evidence>
<evidence type="ECO:0000259" key="7">
    <source>
        <dbReference type="PROSITE" id="PS50048"/>
    </source>
</evidence>
<protein>
    <recommendedName>
        <fullName evidence="7">Zn(2)-C6 fungal-type domain-containing protein</fullName>
    </recommendedName>
</protein>
<sequence>MATSIHQSRHKRLSRIRSFRACVTCHSKKVRCDALSNGIPCNTCSAFNVKCQVPGIGEHQAKTLTTLGGKRRTTTHADISNGHINTPASSSQSLHVHSYRGQVVSLPKFNVSPITKPGEVVYLGESSGFNLLIRGNHGPVVHYPMPHDAVQTPLYAGLDPLEMQILKRRGAFVLPPKSLCDDLIETYFTWVQPIVPVIDRTQFMSQYRDASNPPSLLLLQCILLAGARISTNPQLMKDGSTSTAVATFYRRAKALYDADYERDRITLVQSMLLMGWYWAGPDDISKNMFYWSQSAIVIAQNFGLHRNMDHSNLSITETRLRRRIWWTLFTRDRALAVALGHSVAINLDDCDIDMVTENDFVEHEGSGSHEYPPDPIHVGFFIQYVKLCKLIGLVASKYSKKTELGQDRTGSNSIGATLSKWLLECPVALRWERSRHHFWSAILHLHYFSACCLLHRASSARNKRALEDTKQSYGSRDGAVHAASMITSIVEVLSYNQQLLRCSPFIIHSLFSAIVVHLHVSNTPSPSTRRLACRRLGVCLRAIKDLARVWAVGKTVFTMIETISGFNGDKKPTRPSTDFTAGEVFVDLGCACTADQACSPNNRSQSIDLEDDSQVSQCLQEGIKTPAYESNSQASIPVVDELATQISKDDGYLQQSKPLESTTQIDFNTLLPNWTAPSEPMPGTFYSEDIANTYIPIPEVTIPTWDQFQLGCQQDYGISVPWDLVLDLEWLTKPNPGTFYNKPNSDYGTQIVELDGAYPTDESTRNHDYGAFSNMAVDL</sequence>
<evidence type="ECO:0000256" key="6">
    <source>
        <dbReference type="ARBA" id="ARBA00023242"/>
    </source>
</evidence>
<feature type="domain" description="Zn(2)-C6 fungal-type" evidence="7">
    <location>
        <begin position="21"/>
        <end position="53"/>
    </location>
</feature>
<dbReference type="PROSITE" id="PS50048">
    <property type="entry name" value="ZN2_CY6_FUNGAL_2"/>
    <property type="match status" value="1"/>
</dbReference>